<gene>
    <name evidence="3" type="ORF">QBC42DRAFT_278601</name>
</gene>
<proteinExistence type="predicted"/>
<keyword evidence="2" id="KW-0472">Membrane</keyword>
<evidence type="ECO:0000313" key="4">
    <source>
        <dbReference type="Proteomes" id="UP001321749"/>
    </source>
</evidence>
<comment type="caution">
    <text evidence="3">The sequence shown here is derived from an EMBL/GenBank/DDBJ whole genome shotgun (WGS) entry which is preliminary data.</text>
</comment>
<sequence length="231" mass="25571">MRQVVYRGGLMGVAIATTLTLLSVSRPYWITLSHPPLMSDSIGLYQRCTSSSSSSSSSQTRTCNRFPDERKCPLNQGNTSNENSFCSMWSTAGAVTALIVPLMEFLTLAVMMVKFRFFDRRGGGGGRGGVQEGWKAIFPAGMVILAAGFEGFGVAVMAYIFDNDEMFLVPGYELGLSWYLALMSSAMLWLTASWMVIGSWILPEGKEKKEEEEEEERESECCTLLNEKSRV</sequence>
<accession>A0AAV9HDR4</accession>
<feature type="transmembrane region" description="Helical" evidence="2">
    <location>
        <begin position="176"/>
        <end position="202"/>
    </location>
</feature>
<evidence type="ECO:0000256" key="2">
    <source>
        <dbReference type="SAM" id="Phobius"/>
    </source>
</evidence>
<reference evidence="3" key="1">
    <citation type="journal article" date="2023" name="Mol. Phylogenet. Evol.">
        <title>Genome-scale phylogeny and comparative genomics of the fungal order Sordariales.</title>
        <authorList>
            <person name="Hensen N."/>
            <person name="Bonometti L."/>
            <person name="Westerberg I."/>
            <person name="Brannstrom I.O."/>
            <person name="Guillou S."/>
            <person name="Cros-Aarteil S."/>
            <person name="Calhoun S."/>
            <person name="Haridas S."/>
            <person name="Kuo A."/>
            <person name="Mondo S."/>
            <person name="Pangilinan J."/>
            <person name="Riley R."/>
            <person name="LaButti K."/>
            <person name="Andreopoulos B."/>
            <person name="Lipzen A."/>
            <person name="Chen C."/>
            <person name="Yan M."/>
            <person name="Daum C."/>
            <person name="Ng V."/>
            <person name="Clum A."/>
            <person name="Steindorff A."/>
            <person name="Ohm R.A."/>
            <person name="Martin F."/>
            <person name="Silar P."/>
            <person name="Natvig D.O."/>
            <person name="Lalanne C."/>
            <person name="Gautier V."/>
            <person name="Ament-Velasquez S.L."/>
            <person name="Kruys A."/>
            <person name="Hutchinson M.I."/>
            <person name="Powell A.J."/>
            <person name="Barry K."/>
            <person name="Miller A.N."/>
            <person name="Grigoriev I.V."/>
            <person name="Debuchy R."/>
            <person name="Gladieux P."/>
            <person name="Hiltunen Thoren M."/>
            <person name="Johannesson H."/>
        </authorList>
    </citation>
    <scope>NUCLEOTIDE SEQUENCE</scope>
    <source>
        <strain evidence="3">PSN324</strain>
    </source>
</reference>
<keyword evidence="2" id="KW-1133">Transmembrane helix</keyword>
<name>A0AAV9HDR4_9PEZI</name>
<keyword evidence="4" id="KW-1185">Reference proteome</keyword>
<dbReference type="EMBL" id="MU865103">
    <property type="protein sequence ID" value="KAK4457663.1"/>
    <property type="molecule type" value="Genomic_DNA"/>
</dbReference>
<dbReference type="Gene3D" id="1.20.140.150">
    <property type="match status" value="1"/>
</dbReference>
<organism evidence="3 4">
    <name type="scientific">Cladorrhinum samala</name>
    <dbReference type="NCBI Taxonomy" id="585594"/>
    <lineage>
        <taxon>Eukaryota</taxon>
        <taxon>Fungi</taxon>
        <taxon>Dikarya</taxon>
        <taxon>Ascomycota</taxon>
        <taxon>Pezizomycotina</taxon>
        <taxon>Sordariomycetes</taxon>
        <taxon>Sordariomycetidae</taxon>
        <taxon>Sordariales</taxon>
        <taxon>Podosporaceae</taxon>
        <taxon>Cladorrhinum</taxon>
    </lineage>
</organism>
<dbReference type="AlphaFoldDB" id="A0AAV9HDR4"/>
<evidence type="ECO:0000313" key="3">
    <source>
        <dbReference type="EMBL" id="KAK4457663.1"/>
    </source>
</evidence>
<protein>
    <submittedName>
        <fullName evidence="3">Uncharacterized protein</fullName>
    </submittedName>
</protein>
<feature type="transmembrane region" description="Helical" evidence="2">
    <location>
        <begin position="136"/>
        <end position="161"/>
    </location>
</feature>
<evidence type="ECO:0000256" key="1">
    <source>
        <dbReference type="SAM" id="MobiDB-lite"/>
    </source>
</evidence>
<feature type="transmembrane region" description="Helical" evidence="2">
    <location>
        <begin position="92"/>
        <end position="115"/>
    </location>
</feature>
<dbReference type="Proteomes" id="UP001321749">
    <property type="component" value="Unassembled WGS sequence"/>
</dbReference>
<keyword evidence="2" id="KW-0812">Transmembrane</keyword>
<feature type="region of interest" description="Disordered" evidence="1">
    <location>
        <begin position="207"/>
        <end position="231"/>
    </location>
</feature>
<reference evidence="3" key="2">
    <citation type="submission" date="2023-06" db="EMBL/GenBank/DDBJ databases">
        <authorList>
            <consortium name="Lawrence Berkeley National Laboratory"/>
            <person name="Mondo S.J."/>
            <person name="Hensen N."/>
            <person name="Bonometti L."/>
            <person name="Westerberg I."/>
            <person name="Brannstrom I.O."/>
            <person name="Guillou S."/>
            <person name="Cros-Aarteil S."/>
            <person name="Calhoun S."/>
            <person name="Haridas S."/>
            <person name="Kuo A."/>
            <person name="Pangilinan J."/>
            <person name="Riley R."/>
            <person name="Labutti K."/>
            <person name="Andreopoulos B."/>
            <person name="Lipzen A."/>
            <person name="Chen C."/>
            <person name="Yanf M."/>
            <person name="Daum C."/>
            <person name="Ng V."/>
            <person name="Clum A."/>
            <person name="Steindorff A."/>
            <person name="Ohm R."/>
            <person name="Martin F."/>
            <person name="Silar P."/>
            <person name="Natvig D."/>
            <person name="Lalanne C."/>
            <person name="Gautier V."/>
            <person name="Ament-Velasquez S.L."/>
            <person name="Kruys A."/>
            <person name="Hutchinson M.I."/>
            <person name="Powell A.J."/>
            <person name="Barry K."/>
            <person name="Miller A.N."/>
            <person name="Grigoriev I.V."/>
            <person name="Debuchy R."/>
            <person name="Gladieux P."/>
            <person name="Thoren M.H."/>
            <person name="Johannesson H."/>
        </authorList>
    </citation>
    <scope>NUCLEOTIDE SEQUENCE</scope>
    <source>
        <strain evidence="3">PSN324</strain>
    </source>
</reference>